<evidence type="ECO:0000313" key="8">
    <source>
        <dbReference type="EMBL" id="ASK77745.1"/>
    </source>
</evidence>
<dbReference type="InterPro" id="IPR050418">
    <property type="entry name" value="D-iso_2-hydroxyacid_DH_PdxB"/>
</dbReference>
<dbReference type="PANTHER" id="PTHR43761">
    <property type="entry name" value="D-ISOMER SPECIFIC 2-HYDROXYACID DEHYDROGENASE FAMILY PROTEIN (AFU_ORTHOLOGUE AFUA_1G13630)"/>
    <property type="match status" value="1"/>
</dbReference>
<feature type="binding site" evidence="5">
    <location>
        <position position="54"/>
    </location>
    <ligand>
        <name>substrate</name>
    </ligand>
</feature>
<dbReference type="InterPro" id="IPR020921">
    <property type="entry name" value="Erythronate-4-P_DHase"/>
</dbReference>
<dbReference type="GO" id="GO:0033711">
    <property type="term" value="F:4-phosphoerythronate dehydrogenase activity"/>
    <property type="evidence" value="ECO:0007669"/>
    <property type="project" value="UniProtKB-EC"/>
</dbReference>
<feature type="binding site" evidence="5">
    <location>
        <position position="241"/>
    </location>
    <ligand>
        <name>NAD(+)</name>
        <dbReference type="ChEBI" id="CHEBI:57540"/>
    </ligand>
</feature>
<feature type="binding site" evidence="5">
    <location>
        <position position="267"/>
    </location>
    <ligand>
        <name>substrate</name>
    </ligand>
</feature>
<feature type="binding site" evidence="5">
    <location>
        <position position="266"/>
    </location>
    <ligand>
        <name>NAD(+)</name>
        <dbReference type="ChEBI" id="CHEBI:57540"/>
    </ligand>
</feature>
<feature type="active site" evidence="5">
    <location>
        <position position="246"/>
    </location>
</feature>
<gene>
    <name evidence="5" type="primary">pdxB</name>
    <name evidence="8" type="ORF">CF386_00910</name>
</gene>
<dbReference type="InterPro" id="IPR006140">
    <property type="entry name" value="D-isomer_DH_NAD-bd"/>
</dbReference>
<evidence type="ECO:0000256" key="1">
    <source>
        <dbReference type="ARBA" id="ARBA00022490"/>
    </source>
</evidence>
<dbReference type="PANTHER" id="PTHR43761:SF1">
    <property type="entry name" value="D-ISOMER SPECIFIC 2-HYDROXYACID DEHYDROGENASE CATALYTIC DOMAIN-CONTAINING PROTEIN-RELATED"/>
    <property type="match status" value="1"/>
</dbReference>
<dbReference type="Gene3D" id="3.40.50.720">
    <property type="entry name" value="NAD(P)-binding Rossmann-like Domain"/>
    <property type="match status" value="2"/>
</dbReference>
<feature type="domain" description="D-isomer specific 2-hydroxyacid dehydrogenase NAD-binding" evidence="6">
    <location>
        <begin position="123"/>
        <end position="265"/>
    </location>
</feature>
<dbReference type="SUPFAM" id="SSF52283">
    <property type="entry name" value="Formate/glycerate dehydrogenase catalytic domain-like"/>
    <property type="match status" value="1"/>
</dbReference>
<dbReference type="EC" id="1.1.1.290" evidence="5"/>
<dbReference type="GO" id="GO:0046983">
    <property type="term" value="F:protein dimerization activity"/>
    <property type="evidence" value="ECO:0007669"/>
    <property type="project" value="InterPro"/>
</dbReference>
<dbReference type="EMBL" id="CP022355">
    <property type="protein sequence ID" value="ASK77745.1"/>
    <property type="molecule type" value="Genomic_DNA"/>
</dbReference>
<comment type="caution">
    <text evidence="5">Lacks conserved residue(s) required for the propagation of feature annotation.</text>
</comment>
<comment type="catalytic activity">
    <reaction evidence="5">
        <text>4-phospho-D-erythronate + NAD(+) = (R)-3-hydroxy-2-oxo-4-phosphooxybutanoate + NADH + H(+)</text>
        <dbReference type="Rhea" id="RHEA:18829"/>
        <dbReference type="ChEBI" id="CHEBI:15378"/>
        <dbReference type="ChEBI" id="CHEBI:57540"/>
        <dbReference type="ChEBI" id="CHEBI:57945"/>
        <dbReference type="ChEBI" id="CHEBI:58538"/>
        <dbReference type="ChEBI" id="CHEBI:58766"/>
        <dbReference type="EC" id="1.1.1.290"/>
    </reaction>
</comment>
<name>A0A220VBL4_9GAMM</name>
<evidence type="ECO:0000259" key="6">
    <source>
        <dbReference type="Pfam" id="PF02826"/>
    </source>
</evidence>
<dbReference type="GO" id="GO:0005737">
    <property type="term" value="C:cytoplasm"/>
    <property type="evidence" value="ECO:0007669"/>
    <property type="project" value="UniProtKB-SubCell"/>
</dbReference>
<dbReference type="CDD" id="cd12158">
    <property type="entry name" value="ErythrP_dh"/>
    <property type="match status" value="1"/>
</dbReference>
<comment type="similarity">
    <text evidence="5">Belongs to the D-isomer specific 2-hydroxyacid dehydrogenase family. PdxB subfamily.</text>
</comment>
<feature type="domain" description="Erythronate-4-phosphate dehydrogenase dimerisation" evidence="7">
    <location>
        <begin position="308"/>
        <end position="385"/>
    </location>
</feature>
<dbReference type="GO" id="GO:0051287">
    <property type="term" value="F:NAD binding"/>
    <property type="evidence" value="ECO:0007669"/>
    <property type="project" value="InterPro"/>
</dbReference>
<evidence type="ECO:0000256" key="4">
    <source>
        <dbReference type="ARBA" id="ARBA00023096"/>
    </source>
</evidence>
<organism evidence="8 9">
    <name type="scientific">Paraphotobacterium marinum</name>
    <dbReference type="NCBI Taxonomy" id="1755811"/>
    <lineage>
        <taxon>Bacteria</taxon>
        <taxon>Pseudomonadati</taxon>
        <taxon>Pseudomonadota</taxon>
        <taxon>Gammaproteobacteria</taxon>
        <taxon>Vibrionales</taxon>
        <taxon>Vibrionaceae</taxon>
        <taxon>Paraphotobacterium</taxon>
    </lineage>
</organism>
<protein>
    <recommendedName>
        <fullName evidence="5">Erythronate-4-phosphate dehydrogenase</fullName>
        <ecNumber evidence="5">1.1.1.290</ecNumber>
    </recommendedName>
</protein>
<dbReference type="InterPro" id="IPR024531">
    <property type="entry name" value="Erythronate-4-P_DHase_dimer"/>
</dbReference>
<dbReference type="InterPro" id="IPR036291">
    <property type="entry name" value="NAD(P)-bd_dom_sf"/>
</dbReference>
<feature type="active site" evidence="5">
    <location>
        <position position="218"/>
    </location>
</feature>
<keyword evidence="3 5" id="KW-0520">NAD</keyword>
<evidence type="ECO:0000256" key="5">
    <source>
        <dbReference type="HAMAP-Rule" id="MF_01825"/>
    </source>
</evidence>
<comment type="subcellular location">
    <subcellularLocation>
        <location evidence="5">Cytoplasm</location>
    </subcellularLocation>
</comment>
<dbReference type="InterPro" id="IPR029753">
    <property type="entry name" value="D-isomer_DH_CS"/>
</dbReference>
<evidence type="ECO:0000313" key="9">
    <source>
        <dbReference type="Proteomes" id="UP000242175"/>
    </source>
</evidence>
<feature type="binding site" evidence="5">
    <location>
        <position position="156"/>
    </location>
    <ligand>
        <name>NAD(+)</name>
        <dbReference type="ChEBI" id="CHEBI:57540"/>
    </ligand>
</feature>
<sequence length="392" mass="44890">MSITVETDSMKILIDENIVHGRKLFEDYGEVTFKPGRNIKAEDLKNIDVLLVRSVTKVDENLLRYAKKIKFVGSCTAGIDHIDINYLMSKNIAFFSAPGSNKIAVSEYVLAVIMYYGKKYNFNFTDKVIGLVGMGNVGSYLYGLLKTLNLNVLICDPLIEKKGDHREFCDIEYICENADIISLHCSLIHDTKFSSYHLFDLNRLNNLKANTILINASRGDVIDEGAFLGGDIKNKFHLTLDVFENEPFINKKILSYVDLFTPHIAGYSVEGKIKGSWMIYDDFCGYFGYDKKYEFCELLPTVKKDFFIDGEVNNKKIMQLIEFAYNVEKESSDFSKTLCITKSKNDIGKEFDLFRKNYAQRREFSSICVRGLKKSQDINKLKKLGFTVLEYD</sequence>
<keyword evidence="9" id="KW-1185">Reference proteome</keyword>
<dbReference type="AlphaFoldDB" id="A0A220VBL4"/>
<dbReference type="HAMAP" id="MF_01825">
    <property type="entry name" value="PdxB"/>
    <property type="match status" value="1"/>
</dbReference>
<dbReference type="SUPFAM" id="SSF51735">
    <property type="entry name" value="NAD(P)-binding Rossmann-fold domains"/>
    <property type="match status" value="1"/>
</dbReference>
<dbReference type="Proteomes" id="UP000242175">
    <property type="component" value="Chromosome large"/>
</dbReference>
<reference evidence="8 9" key="1">
    <citation type="journal article" date="2016" name="Int. J. Syst. Evol. Microbiol.">
        <title>Paraphotobacterium marinum gen. nov., sp. nov., a member of the family Vibrionaceae, isolated from surface seawater.</title>
        <authorList>
            <person name="Huang Z."/>
            <person name="Dong C."/>
            <person name="Shao Z."/>
        </authorList>
    </citation>
    <scope>NUCLEOTIDE SEQUENCE [LARGE SCALE GENOMIC DNA]</scope>
    <source>
        <strain evidence="8 9">NSCS20N07D</strain>
    </source>
</reference>
<evidence type="ECO:0000256" key="3">
    <source>
        <dbReference type="ARBA" id="ARBA00023027"/>
    </source>
</evidence>
<comment type="subunit">
    <text evidence="5">Homodimer.</text>
</comment>
<accession>A0A220VBL4</accession>
<feature type="binding site" evidence="5">
    <location>
        <begin position="216"/>
        <end position="218"/>
    </location>
    <ligand>
        <name>NAD(+)</name>
        <dbReference type="ChEBI" id="CHEBI:57540"/>
    </ligand>
</feature>
<dbReference type="GO" id="GO:0008615">
    <property type="term" value="P:pyridoxine biosynthetic process"/>
    <property type="evidence" value="ECO:0007669"/>
    <property type="project" value="UniProtKB-UniRule"/>
</dbReference>
<evidence type="ECO:0000259" key="7">
    <source>
        <dbReference type="Pfam" id="PF11890"/>
    </source>
</evidence>
<dbReference type="PROSITE" id="PS00671">
    <property type="entry name" value="D_2_HYDROXYACID_DH_3"/>
    <property type="match status" value="1"/>
</dbReference>
<dbReference type="Gene3D" id="3.30.1370.170">
    <property type="match status" value="1"/>
</dbReference>
<keyword evidence="1 5" id="KW-0963">Cytoplasm</keyword>
<dbReference type="Pfam" id="PF02826">
    <property type="entry name" value="2-Hacid_dh_C"/>
    <property type="match status" value="1"/>
</dbReference>
<comment type="pathway">
    <text evidence="5">Cofactor biosynthesis; pyridoxine 5'-phosphate biosynthesis; pyridoxine 5'-phosphate from D-erythrose 4-phosphate: step 2/5.</text>
</comment>
<feature type="active site" description="Proton donor" evidence="5">
    <location>
        <position position="263"/>
    </location>
</feature>
<dbReference type="UniPathway" id="UPA00244">
    <property type="reaction ID" value="UER00310"/>
</dbReference>
<evidence type="ECO:0000256" key="2">
    <source>
        <dbReference type="ARBA" id="ARBA00023002"/>
    </source>
</evidence>
<dbReference type="KEGG" id="pmai:CF386_00910"/>
<keyword evidence="2 5" id="KW-0560">Oxidoreductase</keyword>
<keyword evidence="4 5" id="KW-0664">Pyridoxine biosynthesis</keyword>
<dbReference type="InterPro" id="IPR038251">
    <property type="entry name" value="PdxB_dimer_sf"/>
</dbReference>
<proteinExistence type="inferred from homology"/>
<feature type="binding site" evidence="5">
    <location>
        <position position="76"/>
    </location>
    <ligand>
        <name>substrate</name>
    </ligand>
</feature>
<dbReference type="Pfam" id="PF11890">
    <property type="entry name" value="DUF3410"/>
    <property type="match status" value="1"/>
</dbReference>
<comment type="function">
    <text evidence="5">Catalyzes the oxidation of erythronate-4-phosphate to 3-hydroxy-2-oxo-4-phosphonooxybutanoate.</text>
</comment>